<feature type="chain" id="PRO_5028941982" description="Lipoprotein" evidence="1">
    <location>
        <begin position="22"/>
        <end position="174"/>
    </location>
</feature>
<gene>
    <name evidence="2" type="ORF">HYG79_01800</name>
</gene>
<sequence>MKKLRYRIFFLLVVIAFSACEKDDICVDGDTPLLVIDFLDFEDTENETPKVVPSIRVIGVGKTPIPTFNDPPAQERTDLESIVIPLDPTVTSVSFVFINDSADNDDGVETGNLDTLTFNYTVKEKFVSRACGFIAIYENLDFTLTGDDENWIGRVEIDTNLVEDQSRTHVKIFH</sequence>
<dbReference type="Pfam" id="PF20050">
    <property type="entry name" value="DUF6452"/>
    <property type="match status" value="1"/>
</dbReference>
<dbReference type="InterPro" id="IPR045607">
    <property type="entry name" value="DUF6452"/>
</dbReference>
<evidence type="ECO:0000256" key="1">
    <source>
        <dbReference type="SAM" id="SignalP"/>
    </source>
</evidence>
<dbReference type="KEGG" id="cagg:HYG79_01800"/>
<name>A0A7H9ALI2_9FLAO</name>
<dbReference type="EMBL" id="CP058595">
    <property type="protein sequence ID" value="QLG44135.1"/>
    <property type="molecule type" value="Genomic_DNA"/>
</dbReference>
<keyword evidence="1" id="KW-0732">Signal</keyword>
<accession>A0A7H9ALI2</accession>
<dbReference type="RefSeq" id="WP_179240471.1">
    <property type="nucleotide sequence ID" value="NZ_CP058595.1"/>
</dbReference>
<feature type="signal peptide" evidence="1">
    <location>
        <begin position="1"/>
        <end position="21"/>
    </location>
</feature>
<dbReference type="AlphaFoldDB" id="A0A7H9ALI2"/>
<dbReference type="Proteomes" id="UP000509302">
    <property type="component" value="Chromosome"/>
</dbReference>
<dbReference type="PROSITE" id="PS51257">
    <property type="entry name" value="PROKAR_LIPOPROTEIN"/>
    <property type="match status" value="1"/>
</dbReference>
<protein>
    <recommendedName>
        <fullName evidence="4">Lipoprotein</fullName>
    </recommendedName>
</protein>
<reference evidence="2 3" key="1">
    <citation type="journal article" date="2006" name="Int. J. Syst. Evol. Microbiol.">
        <title>Costertonia aggregata gen. nov., sp. nov., a mesophilic marine bacterium of the family Flavobacteriaceae, isolated from a mature biofilm.</title>
        <authorList>
            <person name="Kwon K.K."/>
            <person name="Lee Y.K."/>
            <person name="Lee H.K."/>
        </authorList>
    </citation>
    <scope>NUCLEOTIDE SEQUENCE [LARGE SCALE GENOMIC DNA]</scope>
    <source>
        <strain evidence="2 3">KCCM 42265</strain>
    </source>
</reference>
<evidence type="ECO:0008006" key="4">
    <source>
        <dbReference type="Google" id="ProtNLM"/>
    </source>
</evidence>
<evidence type="ECO:0000313" key="2">
    <source>
        <dbReference type="EMBL" id="QLG44135.1"/>
    </source>
</evidence>
<evidence type="ECO:0000313" key="3">
    <source>
        <dbReference type="Proteomes" id="UP000509302"/>
    </source>
</evidence>
<proteinExistence type="predicted"/>
<organism evidence="2 3">
    <name type="scientific">Costertonia aggregata</name>
    <dbReference type="NCBI Taxonomy" id="343403"/>
    <lineage>
        <taxon>Bacteria</taxon>
        <taxon>Pseudomonadati</taxon>
        <taxon>Bacteroidota</taxon>
        <taxon>Flavobacteriia</taxon>
        <taxon>Flavobacteriales</taxon>
        <taxon>Flavobacteriaceae</taxon>
        <taxon>Costertonia</taxon>
    </lineage>
</organism>
<keyword evidence="3" id="KW-1185">Reference proteome</keyword>